<proteinExistence type="predicted"/>
<protein>
    <recommendedName>
        <fullName evidence="3">ParB/Sulfiredoxin domain-containing protein</fullName>
    </recommendedName>
</protein>
<reference evidence="1 2" key="1">
    <citation type="submission" date="2019-07" db="EMBL/GenBank/DDBJ databases">
        <title>Shewanella sp. YLB-06 whole genomic sequence.</title>
        <authorList>
            <person name="Yu L."/>
        </authorList>
    </citation>
    <scope>NUCLEOTIDE SEQUENCE [LARGE SCALE GENOMIC DNA]</scope>
    <source>
        <strain evidence="1 2">YLB-06</strain>
    </source>
</reference>
<gene>
    <name evidence="1" type="ORF">FM037_09985</name>
</gene>
<accession>A0ABX5WYJ7</accession>
<sequence>MTVNKIDKLTLTNLVEGHFEADFNSVEHNIITLNSVDLLTHNRFDLAFKLLYLDGICFKSYFSKESYKEHIRAFSLGRYTEPGNDKKNNIESFYQSFHVTYEKIQRIGFDSTESLIPLSCNGSILDGAHRLASAIHLGKKVSCIESNADSKKYDYRFFFSRQVPIKMLDSAATKFVEVANNIYIACIWPSAIGHDDQLEKVIPNIVYRKNVPINLTGAHNLLSQIYSGEKWLGDVKNNYKGVKGKLSECFSNNDDVRFIAFQASCLQEVLEVKECIREIFKIGKHSVHITDTTNEAIELAHLVFNDNALHFLNYGKPNTYINTHIKLNEFIEFMDIHKLNKNEVALDTGMLLALYGIRPASDIDYLSLVEIHTEVSDNIESHDNSLIFHAQDKSNLLLDPEFYFYFKNVKFICFNQVYNMKLNRGEVKDINDIQVMKGMLENNIIKQFIGRVKQKVFYTKAKLFKILVLILKRVGLFDFVYNLYKALK</sequence>
<organism evidence="1 2">
    <name type="scientific">Shewanella psychropiezotolerans</name>
    <dbReference type="NCBI Taxonomy" id="2593655"/>
    <lineage>
        <taxon>Bacteria</taxon>
        <taxon>Pseudomonadati</taxon>
        <taxon>Pseudomonadota</taxon>
        <taxon>Gammaproteobacteria</taxon>
        <taxon>Alteromonadales</taxon>
        <taxon>Shewanellaceae</taxon>
        <taxon>Shewanella</taxon>
    </lineage>
</organism>
<dbReference type="Proteomes" id="UP000315947">
    <property type="component" value="Chromosome"/>
</dbReference>
<evidence type="ECO:0000313" key="1">
    <source>
        <dbReference type="EMBL" id="QDO83507.1"/>
    </source>
</evidence>
<evidence type="ECO:0000313" key="2">
    <source>
        <dbReference type="Proteomes" id="UP000315947"/>
    </source>
</evidence>
<dbReference type="RefSeq" id="WP_144045883.1">
    <property type="nucleotide sequence ID" value="NZ_CP041614.1"/>
</dbReference>
<name>A0ABX5WYJ7_9GAMM</name>
<keyword evidence="2" id="KW-1185">Reference proteome</keyword>
<evidence type="ECO:0008006" key="3">
    <source>
        <dbReference type="Google" id="ProtNLM"/>
    </source>
</evidence>
<dbReference type="EMBL" id="CP041614">
    <property type="protein sequence ID" value="QDO83507.1"/>
    <property type="molecule type" value="Genomic_DNA"/>
</dbReference>